<comment type="similarity">
    <text evidence="1 5">Belongs to the cytochrome P450 family.</text>
</comment>
<dbReference type="PANTHER" id="PTHR47955">
    <property type="entry name" value="CYTOCHROME P450 FAMILY 71 PROTEIN"/>
    <property type="match status" value="1"/>
</dbReference>
<dbReference type="Proteomes" id="UP000324897">
    <property type="component" value="Chromosome 3"/>
</dbReference>
<accession>A0A5J9TCZ1</accession>
<proteinExistence type="inferred from homology"/>
<evidence type="ECO:0008006" key="9">
    <source>
        <dbReference type="Google" id="ProtNLM"/>
    </source>
</evidence>
<feature type="binding site" description="axial binding residue" evidence="4">
    <location>
        <position position="491"/>
    </location>
    <ligand>
        <name>heme</name>
        <dbReference type="ChEBI" id="CHEBI:30413"/>
    </ligand>
    <ligandPart>
        <name>Fe</name>
        <dbReference type="ChEBI" id="CHEBI:18248"/>
    </ligandPart>
</feature>
<keyword evidence="2 4" id="KW-0479">Metal-binding</keyword>
<keyword evidence="6" id="KW-0812">Transmembrane</keyword>
<evidence type="ECO:0000256" key="4">
    <source>
        <dbReference type="PIRSR" id="PIRSR602401-1"/>
    </source>
</evidence>
<name>A0A5J9TCZ1_9POAL</name>
<dbReference type="InterPro" id="IPR001128">
    <property type="entry name" value="Cyt_P450"/>
</dbReference>
<evidence type="ECO:0000256" key="2">
    <source>
        <dbReference type="ARBA" id="ARBA00022723"/>
    </source>
</evidence>
<dbReference type="Gene3D" id="1.10.630.10">
    <property type="entry name" value="Cytochrome P450"/>
    <property type="match status" value="1"/>
</dbReference>
<evidence type="ECO:0000313" key="7">
    <source>
        <dbReference type="EMBL" id="TVU09256.1"/>
    </source>
</evidence>
<evidence type="ECO:0000256" key="5">
    <source>
        <dbReference type="RuleBase" id="RU000461"/>
    </source>
</evidence>
<dbReference type="PRINTS" id="PR00385">
    <property type="entry name" value="P450"/>
</dbReference>
<dbReference type="FunFam" id="1.10.630.10:FF:000011">
    <property type="entry name" value="Cytochrome P450 83B1"/>
    <property type="match status" value="1"/>
</dbReference>
<evidence type="ECO:0000256" key="6">
    <source>
        <dbReference type="SAM" id="Phobius"/>
    </source>
</evidence>
<dbReference type="GO" id="GO:0016705">
    <property type="term" value="F:oxidoreductase activity, acting on paired donors, with incorporation or reduction of molecular oxygen"/>
    <property type="evidence" value="ECO:0007669"/>
    <property type="project" value="InterPro"/>
</dbReference>
<dbReference type="GO" id="GO:0004497">
    <property type="term" value="F:monooxygenase activity"/>
    <property type="evidence" value="ECO:0007669"/>
    <property type="project" value="UniProtKB-KW"/>
</dbReference>
<dbReference type="AlphaFoldDB" id="A0A5J9TCZ1"/>
<dbReference type="OrthoDB" id="755682at2759"/>
<evidence type="ECO:0000256" key="3">
    <source>
        <dbReference type="ARBA" id="ARBA00023004"/>
    </source>
</evidence>
<dbReference type="GO" id="GO:0005506">
    <property type="term" value="F:iron ion binding"/>
    <property type="evidence" value="ECO:0007669"/>
    <property type="project" value="InterPro"/>
</dbReference>
<keyword evidence="4 5" id="KW-0349">Heme</keyword>
<dbReference type="PANTHER" id="PTHR47955:SF11">
    <property type="entry name" value="4-HYDROXYPHENYLACETALDEHYDE OXIME MONOOXYGENASE"/>
    <property type="match status" value="1"/>
</dbReference>
<feature type="non-terminal residue" evidence="7">
    <location>
        <position position="1"/>
    </location>
</feature>
<dbReference type="InterPro" id="IPR017972">
    <property type="entry name" value="Cyt_P450_CS"/>
</dbReference>
<dbReference type="EMBL" id="RWGY01000039">
    <property type="protein sequence ID" value="TVU09256.1"/>
    <property type="molecule type" value="Genomic_DNA"/>
</dbReference>
<keyword evidence="5" id="KW-0560">Oxidoreductase</keyword>
<organism evidence="7 8">
    <name type="scientific">Eragrostis curvula</name>
    <name type="common">weeping love grass</name>
    <dbReference type="NCBI Taxonomy" id="38414"/>
    <lineage>
        <taxon>Eukaryota</taxon>
        <taxon>Viridiplantae</taxon>
        <taxon>Streptophyta</taxon>
        <taxon>Embryophyta</taxon>
        <taxon>Tracheophyta</taxon>
        <taxon>Spermatophyta</taxon>
        <taxon>Magnoliopsida</taxon>
        <taxon>Liliopsida</taxon>
        <taxon>Poales</taxon>
        <taxon>Poaceae</taxon>
        <taxon>PACMAD clade</taxon>
        <taxon>Chloridoideae</taxon>
        <taxon>Eragrostideae</taxon>
        <taxon>Eragrostidinae</taxon>
        <taxon>Eragrostis</taxon>
    </lineage>
</organism>
<sequence>MALALPALAPLQELLQQWYFSCTVVLIVLLMPLLFLVPIRIWPGSRKARVNLPPGPPRLPILGNLHQLGPQPHRSLRDLALRHGPVMLLQLGMVPTLVVSSAEAAREVMKVQDADCCSRPDMPGARRLSYGHKDVAFAPYGEYWREMRKLVVIELLSMRRVHATWYIREAQYDMLDFENAPCKLFCLRPDKASINQYKFQVDKLISCLSSAQQKPVVLDDYIFRAMDGIIGSMALGNIYGTEQFAYKKHFQDVFNEAFRIKSSFSYENYFPNAFGHLVDCVTGLVSLRERVYWELDAFYDIIIDQHLDPSHPTQDNGPDFIDILIGLMKKHQSSLQFTRDHIKGLLSDVFLGGVDTSSITMTWAMAEMIRKPWVLKKVQDEIRAAVGNKVRVQPDDMSKLRYLKMVIKETMRLHPPAPFLVPRENLRPVKISGYDVPAKTRLLVNTFALGRDPASWDNPEKFDPDRFEGKNVDLSGSHFELVPFGAGRRMCPGLNIGVTTMEFMLANLLYCFDWKLPEGVNEEDISMEEAGQGLTVHKKMPLVLVPIKYERQGGVSYENQIRLRNMRTPI</sequence>
<dbReference type="SUPFAM" id="SSF48264">
    <property type="entry name" value="Cytochrome P450"/>
    <property type="match status" value="1"/>
</dbReference>
<gene>
    <name evidence="7" type="ORF">EJB05_42713</name>
</gene>
<dbReference type="Pfam" id="PF00067">
    <property type="entry name" value="p450"/>
    <property type="match status" value="2"/>
</dbReference>
<keyword evidence="5" id="KW-0503">Monooxygenase</keyword>
<dbReference type="CDD" id="cd11072">
    <property type="entry name" value="CYP71-like"/>
    <property type="match status" value="1"/>
</dbReference>
<dbReference type="GO" id="GO:0020037">
    <property type="term" value="F:heme binding"/>
    <property type="evidence" value="ECO:0007669"/>
    <property type="project" value="InterPro"/>
</dbReference>
<comment type="cofactor">
    <cofactor evidence="4">
        <name>heme</name>
        <dbReference type="ChEBI" id="CHEBI:30413"/>
    </cofactor>
</comment>
<dbReference type="InterPro" id="IPR002401">
    <property type="entry name" value="Cyt_P450_E_grp-I"/>
</dbReference>
<keyword evidence="6" id="KW-0472">Membrane</keyword>
<dbReference type="PRINTS" id="PR00463">
    <property type="entry name" value="EP450I"/>
</dbReference>
<evidence type="ECO:0000256" key="1">
    <source>
        <dbReference type="ARBA" id="ARBA00010617"/>
    </source>
</evidence>
<dbReference type="InterPro" id="IPR036396">
    <property type="entry name" value="Cyt_P450_sf"/>
</dbReference>
<comment type="caution">
    <text evidence="7">The sequence shown here is derived from an EMBL/GenBank/DDBJ whole genome shotgun (WGS) entry which is preliminary data.</text>
</comment>
<feature type="transmembrane region" description="Helical" evidence="6">
    <location>
        <begin position="18"/>
        <end position="39"/>
    </location>
</feature>
<keyword evidence="6" id="KW-1133">Transmembrane helix</keyword>
<dbReference type="PROSITE" id="PS00086">
    <property type="entry name" value="CYTOCHROME_P450"/>
    <property type="match status" value="1"/>
</dbReference>
<protein>
    <recommendedName>
        <fullName evidence="9">4-hydroxyphenylacetaldehyde oxime monooxygenase</fullName>
    </recommendedName>
</protein>
<keyword evidence="8" id="KW-1185">Reference proteome</keyword>
<reference evidence="7 8" key="1">
    <citation type="journal article" date="2019" name="Sci. Rep.">
        <title>A high-quality genome of Eragrostis curvula grass provides insights into Poaceae evolution and supports new strategies to enhance forage quality.</title>
        <authorList>
            <person name="Carballo J."/>
            <person name="Santos B.A.C.M."/>
            <person name="Zappacosta D."/>
            <person name="Garbus I."/>
            <person name="Selva J.P."/>
            <person name="Gallo C.A."/>
            <person name="Diaz A."/>
            <person name="Albertini E."/>
            <person name="Caccamo M."/>
            <person name="Echenique V."/>
        </authorList>
    </citation>
    <scope>NUCLEOTIDE SEQUENCE [LARGE SCALE GENOMIC DNA]</scope>
    <source>
        <strain evidence="8">cv. Victoria</strain>
        <tissue evidence="7">Leaf</tissue>
    </source>
</reference>
<keyword evidence="3 4" id="KW-0408">Iron</keyword>
<evidence type="ECO:0000313" key="8">
    <source>
        <dbReference type="Proteomes" id="UP000324897"/>
    </source>
</evidence>
<dbReference type="Gramene" id="TVU09256">
    <property type="protein sequence ID" value="TVU09256"/>
    <property type="gene ID" value="EJB05_42713"/>
</dbReference>